<evidence type="ECO:0008006" key="3">
    <source>
        <dbReference type="Google" id="ProtNLM"/>
    </source>
</evidence>
<dbReference type="AlphaFoldDB" id="A0A0A1MYX8"/>
<reference evidence="1 2" key="1">
    <citation type="submission" date="2014-11" db="EMBL/GenBank/DDBJ databases">
        <authorList>
            <person name="Urmite Genomes Urmite Genomes"/>
        </authorList>
    </citation>
    <scope>NUCLEOTIDE SEQUENCE [LARGE SCALE GENOMIC DNA]</scope>
    <source>
        <strain evidence="1 2">Oc5</strain>
    </source>
</reference>
<evidence type="ECO:0000313" key="2">
    <source>
        <dbReference type="Proteomes" id="UP000040453"/>
    </source>
</evidence>
<gene>
    <name evidence="1" type="ORF">BN997_03907</name>
</gene>
<dbReference type="EMBL" id="CDGG01000001">
    <property type="protein sequence ID" value="CEI83976.1"/>
    <property type="molecule type" value="Genomic_DNA"/>
</dbReference>
<proteinExistence type="predicted"/>
<accession>A0A0A1MYX8</accession>
<dbReference type="Proteomes" id="UP000040453">
    <property type="component" value="Unassembled WGS sequence"/>
</dbReference>
<organism evidence="1 2">
    <name type="scientific">Oceanobacillus oncorhynchi</name>
    <dbReference type="NCBI Taxonomy" id="545501"/>
    <lineage>
        <taxon>Bacteria</taxon>
        <taxon>Bacillati</taxon>
        <taxon>Bacillota</taxon>
        <taxon>Bacilli</taxon>
        <taxon>Bacillales</taxon>
        <taxon>Bacillaceae</taxon>
        <taxon>Oceanobacillus</taxon>
    </lineage>
</organism>
<dbReference type="STRING" id="545501.BN997_03907"/>
<name>A0A0A1MYX8_9BACI</name>
<protein>
    <recommendedName>
        <fullName evidence="3">Cytosolic protein</fullName>
    </recommendedName>
</protein>
<sequence>MFMSIGYKMKRFFSNHAETSDHHIDASLKTRYYKASKNTVIQELETYFNGSSDFSIHASSEQHGEISAVSKRGKKVFIIATVIMVRPYYTALDFSVTTETPLQIDFGYSNKIIKRMYQHVNEQLPLIEG</sequence>
<keyword evidence="2" id="KW-1185">Reference proteome</keyword>
<evidence type="ECO:0000313" key="1">
    <source>
        <dbReference type="EMBL" id="CEI83976.1"/>
    </source>
</evidence>